<name>A0AAD7E3Q5_9AGAR</name>
<protein>
    <submittedName>
        <fullName evidence="1">Uncharacterized protein</fullName>
    </submittedName>
</protein>
<proteinExistence type="predicted"/>
<accession>A0AAD7E3Q5</accession>
<gene>
    <name evidence="1" type="ORF">GGX14DRAFT_312589</name>
</gene>
<dbReference type="EMBL" id="JARJCW010000004">
    <property type="protein sequence ID" value="KAJ7225903.1"/>
    <property type="molecule type" value="Genomic_DNA"/>
</dbReference>
<comment type="caution">
    <text evidence="1">The sequence shown here is derived from an EMBL/GenBank/DDBJ whole genome shotgun (WGS) entry which is preliminary data.</text>
</comment>
<evidence type="ECO:0000313" key="1">
    <source>
        <dbReference type="EMBL" id="KAJ7225903.1"/>
    </source>
</evidence>
<evidence type="ECO:0000313" key="2">
    <source>
        <dbReference type="Proteomes" id="UP001219525"/>
    </source>
</evidence>
<dbReference type="AlphaFoldDB" id="A0AAD7E3Q5"/>
<feature type="non-terminal residue" evidence="1">
    <location>
        <position position="74"/>
    </location>
</feature>
<dbReference type="Proteomes" id="UP001219525">
    <property type="component" value="Unassembled WGS sequence"/>
</dbReference>
<organism evidence="1 2">
    <name type="scientific">Mycena pura</name>
    <dbReference type="NCBI Taxonomy" id="153505"/>
    <lineage>
        <taxon>Eukaryota</taxon>
        <taxon>Fungi</taxon>
        <taxon>Dikarya</taxon>
        <taxon>Basidiomycota</taxon>
        <taxon>Agaricomycotina</taxon>
        <taxon>Agaricomycetes</taxon>
        <taxon>Agaricomycetidae</taxon>
        <taxon>Agaricales</taxon>
        <taxon>Marasmiineae</taxon>
        <taxon>Mycenaceae</taxon>
        <taxon>Mycena</taxon>
    </lineage>
</organism>
<keyword evidence="2" id="KW-1185">Reference proteome</keyword>
<reference evidence="1" key="1">
    <citation type="submission" date="2023-03" db="EMBL/GenBank/DDBJ databases">
        <title>Massive genome expansion in bonnet fungi (Mycena s.s.) driven by repeated elements and novel gene families across ecological guilds.</title>
        <authorList>
            <consortium name="Lawrence Berkeley National Laboratory"/>
            <person name="Harder C.B."/>
            <person name="Miyauchi S."/>
            <person name="Viragh M."/>
            <person name="Kuo A."/>
            <person name="Thoen E."/>
            <person name="Andreopoulos B."/>
            <person name="Lu D."/>
            <person name="Skrede I."/>
            <person name="Drula E."/>
            <person name="Henrissat B."/>
            <person name="Morin E."/>
            <person name="Kohler A."/>
            <person name="Barry K."/>
            <person name="LaButti K."/>
            <person name="Morin E."/>
            <person name="Salamov A."/>
            <person name="Lipzen A."/>
            <person name="Mereny Z."/>
            <person name="Hegedus B."/>
            <person name="Baldrian P."/>
            <person name="Stursova M."/>
            <person name="Weitz H."/>
            <person name="Taylor A."/>
            <person name="Grigoriev I.V."/>
            <person name="Nagy L.G."/>
            <person name="Martin F."/>
            <person name="Kauserud H."/>
        </authorList>
    </citation>
    <scope>NUCLEOTIDE SEQUENCE</scope>
    <source>
        <strain evidence="1">9144</strain>
    </source>
</reference>
<feature type="non-terminal residue" evidence="1">
    <location>
        <position position="1"/>
    </location>
</feature>
<sequence length="74" mass="8187">SVPIPMPAQECSVHPPILMAAIPVEAVMPSVRCISRRCLMISRSSTDLPVPAEPEKKVFFPRRTLSRTKLCSPE</sequence>